<keyword evidence="4" id="KW-1185">Reference proteome</keyword>
<dbReference type="RefSeq" id="WP_344549902.1">
    <property type="nucleotide sequence ID" value="NZ_BAAANS010000002.1"/>
</dbReference>
<sequence>MPALVTHFTVPAVHASVGGVRDQLVRGLSDLLNPDQLYAVRLAASELATNALEHGVGGEDGSQDLRVEAAADRAAGMLRVTITGPCRTRSVPQRAARGLWAESGRGLSIVGAFADNVGSELRPGDDGTLQRAVWFELVVQFPEQPGAEASSIVDLVGRRSEMPQRAGAGRSSVRRAAGRLARLPRRVVSLRWPEPRAAPGRSAA</sequence>
<dbReference type="PANTHER" id="PTHR35526">
    <property type="entry name" value="ANTI-SIGMA-F FACTOR RSBW-RELATED"/>
    <property type="match status" value="1"/>
</dbReference>
<dbReference type="Gene3D" id="3.30.565.10">
    <property type="entry name" value="Histidine kinase-like ATPase, C-terminal domain"/>
    <property type="match status" value="1"/>
</dbReference>
<evidence type="ECO:0000313" key="4">
    <source>
        <dbReference type="Proteomes" id="UP001500897"/>
    </source>
</evidence>
<organism evidence="3 4">
    <name type="scientific">Kitasatospora saccharophila</name>
    <dbReference type="NCBI Taxonomy" id="407973"/>
    <lineage>
        <taxon>Bacteria</taxon>
        <taxon>Bacillati</taxon>
        <taxon>Actinomycetota</taxon>
        <taxon>Actinomycetes</taxon>
        <taxon>Kitasatosporales</taxon>
        <taxon>Streptomycetaceae</taxon>
        <taxon>Kitasatospora</taxon>
    </lineage>
</organism>
<dbReference type="Pfam" id="PF13581">
    <property type="entry name" value="HATPase_c_2"/>
    <property type="match status" value="1"/>
</dbReference>
<dbReference type="InterPro" id="IPR036890">
    <property type="entry name" value="HATPase_C_sf"/>
</dbReference>
<keyword evidence="1" id="KW-0723">Serine/threonine-protein kinase</keyword>
<name>A0ABN2W635_9ACTN</name>
<comment type="caution">
    <text evidence="3">The sequence shown here is derived from an EMBL/GenBank/DDBJ whole genome shotgun (WGS) entry which is preliminary data.</text>
</comment>
<dbReference type="Proteomes" id="UP001500897">
    <property type="component" value="Unassembled WGS sequence"/>
</dbReference>
<dbReference type="CDD" id="cd16936">
    <property type="entry name" value="HATPase_RsbW-like"/>
    <property type="match status" value="1"/>
</dbReference>
<evidence type="ECO:0000313" key="3">
    <source>
        <dbReference type="EMBL" id="GAA2084632.1"/>
    </source>
</evidence>
<dbReference type="EMBL" id="BAAANS010000002">
    <property type="protein sequence ID" value="GAA2084632.1"/>
    <property type="molecule type" value="Genomic_DNA"/>
</dbReference>
<accession>A0ABN2W635</accession>
<keyword evidence="1" id="KW-0418">Kinase</keyword>
<evidence type="ECO:0000256" key="1">
    <source>
        <dbReference type="ARBA" id="ARBA00022527"/>
    </source>
</evidence>
<dbReference type="InterPro" id="IPR003594">
    <property type="entry name" value="HATPase_dom"/>
</dbReference>
<protein>
    <recommendedName>
        <fullName evidence="2">Histidine kinase/HSP90-like ATPase domain-containing protein</fullName>
    </recommendedName>
</protein>
<keyword evidence="1" id="KW-0808">Transferase</keyword>
<gene>
    <name evidence="3" type="ORF">GCM10009759_03850</name>
</gene>
<feature type="domain" description="Histidine kinase/HSP90-like ATPase" evidence="2">
    <location>
        <begin position="14"/>
        <end position="131"/>
    </location>
</feature>
<dbReference type="InterPro" id="IPR050267">
    <property type="entry name" value="Anti-sigma-factor_SerPK"/>
</dbReference>
<dbReference type="PANTHER" id="PTHR35526:SF3">
    <property type="entry name" value="ANTI-SIGMA-F FACTOR RSBW"/>
    <property type="match status" value="1"/>
</dbReference>
<reference evidence="3 4" key="1">
    <citation type="journal article" date="2019" name="Int. J. Syst. Evol. Microbiol.">
        <title>The Global Catalogue of Microorganisms (GCM) 10K type strain sequencing project: providing services to taxonomists for standard genome sequencing and annotation.</title>
        <authorList>
            <consortium name="The Broad Institute Genomics Platform"/>
            <consortium name="The Broad Institute Genome Sequencing Center for Infectious Disease"/>
            <person name="Wu L."/>
            <person name="Ma J."/>
        </authorList>
    </citation>
    <scope>NUCLEOTIDE SEQUENCE [LARGE SCALE GENOMIC DNA]</scope>
    <source>
        <strain evidence="3 4">JCM 14559</strain>
    </source>
</reference>
<proteinExistence type="predicted"/>
<evidence type="ECO:0000259" key="2">
    <source>
        <dbReference type="Pfam" id="PF13581"/>
    </source>
</evidence>